<keyword evidence="3" id="KW-1185">Reference proteome</keyword>
<evidence type="ECO:0000313" key="3">
    <source>
        <dbReference type="Proteomes" id="UP000610966"/>
    </source>
</evidence>
<protein>
    <submittedName>
        <fullName evidence="2">Uncharacterized protein</fullName>
    </submittedName>
</protein>
<proteinExistence type="predicted"/>
<evidence type="ECO:0000313" key="2">
    <source>
        <dbReference type="EMBL" id="GIH69323.1"/>
    </source>
</evidence>
<organism evidence="2 3">
    <name type="scientific">Sphaerimonospora thailandensis</name>
    <dbReference type="NCBI Taxonomy" id="795644"/>
    <lineage>
        <taxon>Bacteria</taxon>
        <taxon>Bacillati</taxon>
        <taxon>Actinomycetota</taxon>
        <taxon>Actinomycetes</taxon>
        <taxon>Streptosporangiales</taxon>
        <taxon>Streptosporangiaceae</taxon>
        <taxon>Sphaerimonospora</taxon>
    </lineage>
</organism>
<accession>A0A8J3R6H4</accession>
<dbReference type="EMBL" id="BOOG01000013">
    <property type="protein sequence ID" value="GIH69323.1"/>
    <property type="molecule type" value="Genomic_DNA"/>
</dbReference>
<name>A0A8J3R6H4_9ACTN</name>
<gene>
    <name evidence="2" type="ORF">Mth01_15760</name>
</gene>
<reference evidence="2" key="1">
    <citation type="submission" date="2021-01" db="EMBL/GenBank/DDBJ databases">
        <title>Whole genome shotgun sequence of Sphaerimonospora thailandensis NBRC 107569.</title>
        <authorList>
            <person name="Komaki H."/>
            <person name="Tamura T."/>
        </authorList>
    </citation>
    <scope>NUCLEOTIDE SEQUENCE</scope>
    <source>
        <strain evidence="2">NBRC 107569</strain>
    </source>
</reference>
<comment type="caution">
    <text evidence="2">The sequence shown here is derived from an EMBL/GenBank/DDBJ whole genome shotgun (WGS) entry which is preliminary data.</text>
</comment>
<feature type="compositionally biased region" description="Basic and acidic residues" evidence="1">
    <location>
        <begin position="95"/>
        <end position="104"/>
    </location>
</feature>
<evidence type="ECO:0000256" key="1">
    <source>
        <dbReference type="SAM" id="MobiDB-lite"/>
    </source>
</evidence>
<feature type="region of interest" description="Disordered" evidence="1">
    <location>
        <begin position="73"/>
        <end position="104"/>
    </location>
</feature>
<dbReference type="Proteomes" id="UP000610966">
    <property type="component" value="Unassembled WGS sequence"/>
</dbReference>
<sequence>MPAFRDIIAGLAVGTTLAGGAVALGAITTTTAANAAVVQGTFDDGLGLFGLDGAFAPGLGLTGFNRLLGADRNNDNSVNVNNSFNRQIAPQRLRQRNEDRDLLR</sequence>
<dbReference type="AlphaFoldDB" id="A0A8J3R6H4"/>
<dbReference type="RefSeq" id="WP_204013635.1">
    <property type="nucleotide sequence ID" value="NZ_BOOG01000013.1"/>
</dbReference>
<feature type="compositionally biased region" description="Low complexity" evidence="1">
    <location>
        <begin position="75"/>
        <end position="86"/>
    </location>
</feature>